<protein>
    <submittedName>
        <fullName evidence="2">Uncharacterized protein</fullName>
    </submittedName>
</protein>
<evidence type="ECO:0000313" key="2">
    <source>
        <dbReference type="EMBL" id="GLS69041.1"/>
    </source>
</evidence>
<dbReference type="AlphaFoldDB" id="A0AA37WQB5"/>
<sequence>MLAGDSLLQGLAQIAQHMPAVEDMHCPGRPLPDALAVDLGPVAGDDLDAGMAPEPVSNGVCVAIGQELRDGVAFQIDDDRSVAAPAPPGPLVDGDDAWQPWYRGRPGPHHAEEGGWAGRERQPVGQSCGRRSAEGEAEMPLHILKPSGAPGARDGDVRQALAEGAAGADGVAAAQASQAHA</sequence>
<name>A0AA37WQB5_9HYPH</name>
<evidence type="ECO:0000313" key="3">
    <source>
        <dbReference type="Proteomes" id="UP001157440"/>
    </source>
</evidence>
<comment type="caution">
    <text evidence="2">The sequence shown here is derived from an EMBL/GenBank/DDBJ whole genome shotgun (WGS) entry which is preliminary data.</text>
</comment>
<feature type="region of interest" description="Disordered" evidence="1">
    <location>
        <begin position="105"/>
        <end position="181"/>
    </location>
</feature>
<keyword evidence="3" id="KW-1185">Reference proteome</keyword>
<gene>
    <name evidence="2" type="ORF">GCM10007890_10530</name>
</gene>
<accession>A0AA37WQB5</accession>
<reference evidence="3" key="1">
    <citation type="journal article" date="2019" name="Int. J. Syst. Evol. Microbiol.">
        <title>The Global Catalogue of Microorganisms (GCM) 10K type strain sequencing project: providing services to taxonomists for standard genome sequencing and annotation.</title>
        <authorList>
            <consortium name="The Broad Institute Genomics Platform"/>
            <consortium name="The Broad Institute Genome Sequencing Center for Infectious Disease"/>
            <person name="Wu L."/>
            <person name="Ma J."/>
        </authorList>
    </citation>
    <scope>NUCLEOTIDE SEQUENCE [LARGE SCALE GENOMIC DNA]</scope>
    <source>
        <strain evidence="3">NBRC 103632</strain>
    </source>
</reference>
<dbReference type="EMBL" id="BSPL01000009">
    <property type="protein sequence ID" value="GLS69041.1"/>
    <property type="molecule type" value="Genomic_DNA"/>
</dbReference>
<dbReference type="Proteomes" id="UP001157440">
    <property type="component" value="Unassembled WGS sequence"/>
</dbReference>
<feature type="compositionally biased region" description="Basic and acidic residues" evidence="1">
    <location>
        <begin position="109"/>
        <end position="122"/>
    </location>
</feature>
<evidence type="ECO:0000256" key="1">
    <source>
        <dbReference type="SAM" id="MobiDB-lite"/>
    </source>
</evidence>
<proteinExistence type="predicted"/>
<feature type="compositionally biased region" description="Low complexity" evidence="1">
    <location>
        <begin position="159"/>
        <end position="181"/>
    </location>
</feature>
<organism evidence="2 3">
    <name type="scientific">Methylobacterium tardum</name>
    <dbReference type="NCBI Taxonomy" id="374432"/>
    <lineage>
        <taxon>Bacteria</taxon>
        <taxon>Pseudomonadati</taxon>
        <taxon>Pseudomonadota</taxon>
        <taxon>Alphaproteobacteria</taxon>
        <taxon>Hyphomicrobiales</taxon>
        <taxon>Methylobacteriaceae</taxon>
        <taxon>Methylobacterium</taxon>
    </lineage>
</organism>